<dbReference type="InterPro" id="IPR017969">
    <property type="entry name" value="Heavy-metal-associated_CS"/>
</dbReference>
<reference evidence="3 4" key="1">
    <citation type="submission" date="2019-06" db="EMBL/GenBank/DDBJ databases">
        <title>Sequencing the genomes of 1000 actinobacteria strains.</title>
        <authorList>
            <person name="Klenk H.-P."/>
        </authorList>
    </citation>
    <scope>NUCLEOTIDE SEQUENCE [LARGE SCALE GENOMIC DNA]</scope>
    <source>
        <strain evidence="3 4">DSM 10596</strain>
    </source>
</reference>
<dbReference type="EMBL" id="VFNV01000001">
    <property type="protein sequence ID" value="TQK76741.1"/>
    <property type="molecule type" value="Genomic_DNA"/>
</dbReference>
<keyword evidence="1" id="KW-0479">Metal-binding</keyword>
<evidence type="ECO:0000259" key="2">
    <source>
        <dbReference type="PROSITE" id="PS50846"/>
    </source>
</evidence>
<dbReference type="GO" id="GO:0046872">
    <property type="term" value="F:metal ion binding"/>
    <property type="evidence" value="ECO:0007669"/>
    <property type="project" value="UniProtKB-KW"/>
</dbReference>
<dbReference type="InterPro" id="IPR036163">
    <property type="entry name" value="HMA_dom_sf"/>
</dbReference>
<keyword evidence="4" id="KW-1185">Reference proteome</keyword>
<name>A0A542SQ48_9MICO</name>
<proteinExistence type="predicted"/>
<feature type="domain" description="HMA" evidence="2">
    <location>
        <begin position="3"/>
        <end position="71"/>
    </location>
</feature>
<accession>A0A542SQ48</accession>
<dbReference type="Pfam" id="PF00403">
    <property type="entry name" value="HMA"/>
    <property type="match status" value="1"/>
</dbReference>
<dbReference type="RefSeq" id="WP_142112231.1">
    <property type="nucleotide sequence ID" value="NZ_BAAATB010000010.1"/>
</dbReference>
<organism evidence="3 4">
    <name type="scientific">Rarobacter incanus</name>
    <dbReference type="NCBI Taxonomy" id="153494"/>
    <lineage>
        <taxon>Bacteria</taxon>
        <taxon>Bacillati</taxon>
        <taxon>Actinomycetota</taxon>
        <taxon>Actinomycetes</taxon>
        <taxon>Micrococcales</taxon>
        <taxon>Rarobacteraceae</taxon>
        <taxon>Rarobacter</taxon>
    </lineage>
</organism>
<dbReference type="InterPro" id="IPR006121">
    <property type="entry name" value="HMA_dom"/>
</dbReference>
<dbReference type="PROSITE" id="PS01047">
    <property type="entry name" value="HMA_1"/>
    <property type="match status" value="1"/>
</dbReference>
<evidence type="ECO:0000256" key="1">
    <source>
        <dbReference type="ARBA" id="ARBA00022723"/>
    </source>
</evidence>
<evidence type="ECO:0000313" key="4">
    <source>
        <dbReference type="Proteomes" id="UP000316181"/>
    </source>
</evidence>
<dbReference type="OrthoDB" id="9813965at2"/>
<dbReference type="FunFam" id="3.30.70.100:FF:000001">
    <property type="entry name" value="ATPase copper transporting beta"/>
    <property type="match status" value="1"/>
</dbReference>
<dbReference type="SUPFAM" id="SSF55008">
    <property type="entry name" value="HMA, heavy metal-associated domain"/>
    <property type="match status" value="1"/>
</dbReference>
<comment type="caution">
    <text evidence="3">The sequence shown here is derived from an EMBL/GenBank/DDBJ whole genome shotgun (WGS) entry which is preliminary data.</text>
</comment>
<sequence>MSTTTTIKVNGMTCGHCVKAVTAELSELAGVDGVDVDLTPGAASTVTITSSGSLPAEQIAAAIDEAGYELAGPPTSVAAAPDLISLVAADAQSAGGCGCGGCGCK</sequence>
<dbReference type="Proteomes" id="UP000316181">
    <property type="component" value="Unassembled WGS sequence"/>
</dbReference>
<dbReference type="CDD" id="cd00371">
    <property type="entry name" value="HMA"/>
    <property type="match status" value="1"/>
</dbReference>
<gene>
    <name evidence="3" type="ORF">FB389_1431</name>
</gene>
<dbReference type="PROSITE" id="PS50846">
    <property type="entry name" value="HMA_2"/>
    <property type="match status" value="1"/>
</dbReference>
<evidence type="ECO:0000313" key="3">
    <source>
        <dbReference type="EMBL" id="TQK76741.1"/>
    </source>
</evidence>
<dbReference type="AlphaFoldDB" id="A0A542SQ48"/>
<protein>
    <submittedName>
        <fullName evidence="3">Copper chaperone CopZ</fullName>
    </submittedName>
</protein>
<dbReference type="Gene3D" id="3.30.70.100">
    <property type="match status" value="1"/>
</dbReference>